<dbReference type="PANTHER" id="PTHR34265">
    <property type="entry name" value="TYPE III PANTOTHENATE KINASE"/>
    <property type="match status" value="1"/>
</dbReference>
<keyword evidence="16" id="KW-0479">Metal-binding</keyword>
<comment type="subunit">
    <text evidence="5 16">Homodimer.</text>
</comment>
<comment type="catalytic activity">
    <reaction evidence="1 16">
        <text>(R)-pantothenate + ATP = (R)-4'-phosphopantothenate + ADP + H(+)</text>
        <dbReference type="Rhea" id="RHEA:16373"/>
        <dbReference type="ChEBI" id="CHEBI:10986"/>
        <dbReference type="ChEBI" id="CHEBI:15378"/>
        <dbReference type="ChEBI" id="CHEBI:29032"/>
        <dbReference type="ChEBI" id="CHEBI:30616"/>
        <dbReference type="ChEBI" id="CHEBI:456216"/>
        <dbReference type="EC" id="2.7.1.33"/>
    </reaction>
</comment>
<dbReference type="AlphaFoldDB" id="A0A9X7W3C5"/>
<dbReference type="GO" id="GO:0015937">
    <property type="term" value="P:coenzyme A biosynthetic process"/>
    <property type="evidence" value="ECO:0007669"/>
    <property type="project" value="UniProtKB-UniRule"/>
</dbReference>
<dbReference type="NCBIfam" id="NF009855">
    <property type="entry name" value="PRK13321.1"/>
    <property type="match status" value="1"/>
</dbReference>
<comment type="pathway">
    <text evidence="4 16">Cofactor biosynthesis; coenzyme A biosynthesis; CoA from (R)-pantothenate: step 1/5.</text>
</comment>
<evidence type="ECO:0000256" key="14">
    <source>
        <dbReference type="ARBA" id="ARBA00038036"/>
    </source>
</evidence>
<comment type="subcellular location">
    <subcellularLocation>
        <location evidence="3 16">Cytoplasm</location>
    </subcellularLocation>
</comment>
<sequence length="258" mass="27823">MDIGNSNTTMGLFGDRNLLGHWRISTNLEQTADELGFLVTGLIKNAKMDNVRVDGISISSVVPSVMYAVEEMAQTYLGQSPLVVGPGIRTGLVIKYDNPKEAGSDRIANAVAAIESYGAPVIIVDFGTATTFTVVDEHRQYLGGVIAPGVKISAEALFRRASKLPHIDLVRPASVIGRNTVSSMQSGLVYGFAGQVDGIVRRIIAEVGSPYRVVATGGLARVVSPHSETIVDVDPFLTLKGLQLIWERNRGRHEYNKM</sequence>
<evidence type="ECO:0000256" key="12">
    <source>
        <dbReference type="ARBA" id="ARBA00022958"/>
    </source>
</evidence>
<reference evidence="17 18" key="1">
    <citation type="submission" date="2021-02" db="EMBL/GenBank/DDBJ databases">
        <title>Alicyclobacillus curvatus sp. nov. and Alicyclobacillus mengziensis sp. nov., two acidophilic bacteria isolated from acid mine drainage.</title>
        <authorList>
            <person name="Huang Y."/>
        </authorList>
    </citation>
    <scope>NUCLEOTIDE SEQUENCE [LARGE SCALE GENOMIC DNA]</scope>
    <source>
        <strain evidence="17 18">S30H14</strain>
    </source>
</reference>
<keyword evidence="11 16" id="KW-0067">ATP-binding</keyword>
<organism evidence="17 18">
    <name type="scientific">Alicyclobacillus mengziensis</name>
    <dbReference type="NCBI Taxonomy" id="2931921"/>
    <lineage>
        <taxon>Bacteria</taxon>
        <taxon>Bacillati</taxon>
        <taxon>Bacillota</taxon>
        <taxon>Bacilli</taxon>
        <taxon>Bacillales</taxon>
        <taxon>Alicyclobacillaceae</taxon>
        <taxon>Alicyclobacillus</taxon>
    </lineage>
</organism>
<keyword evidence="12 16" id="KW-0630">Potassium</keyword>
<evidence type="ECO:0000256" key="9">
    <source>
        <dbReference type="ARBA" id="ARBA00022741"/>
    </source>
</evidence>
<dbReference type="EMBL" id="CP071182">
    <property type="protein sequence ID" value="QSO49645.1"/>
    <property type="molecule type" value="Genomic_DNA"/>
</dbReference>
<dbReference type="GO" id="GO:0046872">
    <property type="term" value="F:metal ion binding"/>
    <property type="evidence" value="ECO:0007669"/>
    <property type="project" value="UniProtKB-KW"/>
</dbReference>
<gene>
    <name evidence="16" type="primary">coaX</name>
    <name evidence="17" type="ORF">JZ786_02655</name>
</gene>
<dbReference type="InterPro" id="IPR004619">
    <property type="entry name" value="Type_III_PanK"/>
</dbReference>
<dbReference type="GO" id="GO:0005737">
    <property type="term" value="C:cytoplasm"/>
    <property type="evidence" value="ECO:0007669"/>
    <property type="project" value="UniProtKB-SubCell"/>
</dbReference>
<keyword evidence="8 16" id="KW-0808">Transferase</keyword>
<name>A0A9X7W3C5_9BACL</name>
<feature type="active site" description="Proton acceptor" evidence="16">
    <location>
        <position position="105"/>
    </location>
</feature>
<dbReference type="CDD" id="cd24015">
    <property type="entry name" value="ASKHA_NBD_PanK-III"/>
    <property type="match status" value="1"/>
</dbReference>
<dbReference type="Proteomes" id="UP000663505">
    <property type="component" value="Chromosome"/>
</dbReference>
<proteinExistence type="inferred from homology"/>
<evidence type="ECO:0000256" key="8">
    <source>
        <dbReference type="ARBA" id="ARBA00022679"/>
    </source>
</evidence>
<dbReference type="NCBIfam" id="NF009848">
    <property type="entry name" value="PRK13318.1-6"/>
    <property type="match status" value="1"/>
</dbReference>
<evidence type="ECO:0000256" key="11">
    <source>
        <dbReference type="ARBA" id="ARBA00022840"/>
    </source>
</evidence>
<comment type="cofactor">
    <cofactor evidence="16">
        <name>NH4(+)</name>
        <dbReference type="ChEBI" id="CHEBI:28938"/>
    </cofactor>
    <cofactor evidence="16">
        <name>K(+)</name>
        <dbReference type="ChEBI" id="CHEBI:29103"/>
    </cofactor>
    <text evidence="16">A monovalent cation. Ammonium or potassium.</text>
</comment>
<evidence type="ECO:0000256" key="13">
    <source>
        <dbReference type="ARBA" id="ARBA00022993"/>
    </source>
</evidence>
<evidence type="ECO:0000313" key="17">
    <source>
        <dbReference type="EMBL" id="QSO49645.1"/>
    </source>
</evidence>
<comment type="cofactor">
    <cofactor evidence="2">
        <name>K(+)</name>
        <dbReference type="ChEBI" id="CHEBI:29103"/>
    </cofactor>
</comment>
<evidence type="ECO:0000256" key="4">
    <source>
        <dbReference type="ARBA" id="ARBA00005225"/>
    </source>
</evidence>
<evidence type="ECO:0000256" key="6">
    <source>
        <dbReference type="ARBA" id="ARBA00012102"/>
    </source>
</evidence>
<keyword evidence="7 16" id="KW-0963">Cytoplasm</keyword>
<dbReference type="InterPro" id="IPR043129">
    <property type="entry name" value="ATPase_NBD"/>
</dbReference>
<evidence type="ECO:0000256" key="15">
    <source>
        <dbReference type="ARBA" id="ARBA00040883"/>
    </source>
</evidence>
<accession>A0A9X7W3C5</accession>
<keyword evidence="13 16" id="KW-0173">Coenzyme A biosynthesis</keyword>
<dbReference type="GO" id="GO:0004594">
    <property type="term" value="F:pantothenate kinase activity"/>
    <property type="evidence" value="ECO:0007669"/>
    <property type="project" value="UniProtKB-UniRule"/>
</dbReference>
<comment type="similarity">
    <text evidence="14 16">Belongs to the type III pantothenate kinase family.</text>
</comment>
<dbReference type="PANTHER" id="PTHR34265:SF1">
    <property type="entry name" value="TYPE III PANTOTHENATE KINASE"/>
    <property type="match status" value="1"/>
</dbReference>
<comment type="function">
    <text evidence="16">Catalyzes the phosphorylation of pantothenate (Pan), the first step in CoA biosynthesis.</text>
</comment>
<dbReference type="Gene3D" id="3.30.420.40">
    <property type="match status" value="2"/>
</dbReference>
<evidence type="ECO:0000256" key="3">
    <source>
        <dbReference type="ARBA" id="ARBA00004496"/>
    </source>
</evidence>
<feature type="binding site" evidence="16">
    <location>
        <position position="96"/>
    </location>
    <ligand>
        <name>substrate</name>
    </ligand>
</feature>
<dbReference type="Pfam" id="PF03309">
    <property type="entry name" value="Pan_kinase"/>
    <property type="match status" value="1"/>
</dbReference>
<evidence type="ECO:0000256" key="7">
    <source>
        <dbReference type="ARBA" id="ARBA00022490"/>
    </source>
</evidence>
<dbReference type="GO" id="GO:0005524">
    <property type="term" value="F:ATP binding"/>
    <property type="evidence" value="ECO:0007669"/>
    <property type="project" value="UniProtKB-UniRule"/>
</dbReference>
<dbReference type="HAMAP" id="MF_01274">
    <property type="entry name" value="Pantothen_kinase_3"/>
    <property type="match status" value="1"/>
</dbReference>
<evidence type="ECO:0000256" key="5">
    <source>
        <dbReference type="ARBA" id="ARBA00011738"/>
    </source>
</evidence>
<evidence type="ECO:0000256" key="10">
    <source>
        <dbReference type="ARBA" id="ARBA00022777"/>
    </source>
</evidence>
<dbReference type="EC" id="2.7.1.33" evidence="6 16"/>
<evidence type="ECO:0000256" key="2">
    <source>
        <dbReference type="ARBA" id="ARBA00001958"/>
    </source>
</evidence>
<protein>
    <recommendedName>
        <fullName evidence="15 16">Type III pantothenate kinase</fullName>
        <ecNumber evidence="6 16">2.7.1.33</ecNumber>
    </recommendedName>
    <alternativeName>
        <fullName evidence="16">PanK-III</fullName>
    </alternativeName>
    <alternativeName>
        <fullName evidence="16">Pantothenic acid kinase</fullName>
    </alternativeName>
</protein>
<feature type="binding site" evidence="16">
    <location>
        <begin position="103"/>
        <end position="106"/>
    </location>
    <ligand>
        <name>substrate</name>
    </ligand>
</feature>
<dbReference type="KEGG" id="afx:JZ786_02655"/>
<feature type="binding site" evidence="16">
    <location>
        <position position="125"/>
    </location>
    <ligand>
        <name>K(+)</name>
        <dbReference type="ChEBI" id="CHEBI:29103"/>
    </ligand>
</feature>
<feature type="binding site" evidence="16">
    <location>
        <position position="180"/>
    </location>
    <ligand>
        <name>substrate</name>
    </ligand>
</feature>
<keyword evidence="18" id="KW-1185">Reference proteome</keyword>
<dbReference type="NCBIfam" id="TIGR00671">
    <property type="entry name" value="baf"/>
    <property type="match status" value="1"/>
</dbReference>
<keyword evidence="10 16" id="KW-0418">Kinase</keyword>
<feature type="binding site" evidence="16">
    <location>
        <begin position="2"/>
        <end position="9"/>
    </location>
    <ligand>
        <name>ATP</name>
        <dbReference type="ChEBI" id="CHEBI:30616"/>
    </ligand>
</feature>
<evidence type="ECO:0000313" key="18">
    <source>
        <dbReference type="Proteomes" id="UP000663505"/>
    </source>
</evidence>
<dbReference type="SUPFAM" id="SSF53067">
    <property type="entry name" value="Actin-like ATPase domain"/>
    <property type="match status" value="2"/>
</dbReference>
<feature type="binding site" evidence="16">
    <location>
        <position position="128"/>
    </location>
    <ligand>
        <name>ATP</name>
        <dbReference type="ChEBI" id="CHEBI:30616"/>
    </ligand>
</feature>
<evidence type="ECO:0000256" key="1">
    <source>
        <dbReference type="ARBA" id="ARBA00001206"/>
    </source>
</evidence>
<evidence type="ECO:0000256" key="16">
    <source>
        <dbReference type="HAMAP-Rule" id="MF_01274"/>
    </source>
</evidence>
<keyword evidence="9 16" id="KW-0547">Nucleotide-binding</keyword>